<dbReference type="Pfam" id="PF06985">
    <property type="entry name" value="HET"/>
    <property type="match status" value="1"/>
</dbReference>
<dbReference type="InterPro" id="IPR027417">
    <property type="entry name" value="P-loop_NTPase"/>
</dbReference>
<dbReference type="OrthoDB" id="39734at2759"/>
<accession>A0A8H5T2B0</accession>
<feature type="region of interest" description="Disordered" evidence="3">
    <location>
        <begin position="793"/>
        <end position="819"/>
    </location>
</feature>
<dbReference type="EMBL" id="JAAGWQ010000134">
    <property type="protein sequence ID" value="KAF5664359.1"/>
    <property type="molecule type" value="Genomic_DNA"/>
</dbReference>
<comment type="caution">
    <text evidence="5">The sequence shown here is derived from an EMBL/GenBank/DDBJ whole genome shotgun (WGS) entry which is preliminary data.</text>
</comment>
<dbReference type="GO" id="GO:0005524">
    <property type="term" value="F:ATP binding"/>
    <property type="evidence" value="ECO:0007669"/>
    <property type="project" value="UniProtKB-KW"/>
</dbReference>
<dbReference type="InterPro" id="IPR003593">
    <property type="entry name" value="AAA+_ATPase"/>
</dbReference>
<gene>
    <name evidence="5" type="ORF">FHETE_7116</name>
</gene>
<dbReference type="SMART" id="SM00382">
    <property type="entry name" value="AAA"/>
    <property type="match status" value="1"/>
</dbReference>
<dbReference type="Proteomes" id="UP000567885">
    <property type="component" value="Unassembled WGS sequence"/>
</dbReference>
<feature type="compositionally biased region" description="Basic and acidic residues" evidence="3">
    <location>
        <begin position="68"/>
        <end position="77"/>
    </location>
</feature>
<feature type="region of interest" description="Disordered" evidence="3">
    <location>
        <begin position="874"/>
        <end position="898"/>
    </location>
</feature>
<dbReference type="PANTHER" id="PTHR45644">
    <property type="entry name" value="AAA ATPASE, PUTATIVE (AFU_ORTHOLOGUE AFUA_2G12920)-RELATED-RELATED"/>
    <property type="match status" value="1"/>
</dbReference>
<name>A0A8H5T2B0_FUSHE</name>
<dbReference type="InterPro" id="IPR003959">
    <property type="entry name" value="ATPase_AAA_core"/>
</dbReference>
<dbReference type="GO" id="GO:0005741">
    <property type="term" value="C:mitochondrial outer membrane"/>
    <property type="evidence" value="ECO:0007669"/>
    <property type="project" value="TreeGrafter"/>
</dbReference>
<dbReference type="Gene3D" id="3.40.50.300">
    <property type="entry name" value="P-loop containing nucleotide triphosphate hydrolases"/>
    <property type="match status" value="1"/>
</dbReference>
<keyword evidence="1" id="KW-0547">Nucleotide-binding</keyword>
<dbReference type="InterPro" id="IPR051701">
    <property type="entry name" value="Mito_OM_Translocase_MSP1"/>
</dbReference>
<feature type="domain" description="AAA+ ATPase" evidence="4">
    <location>
        <begin position="541"/>
        <end position="676"/>
    </location>
</feature>
<evidence type="ECO:0000313" key="6">
    <source>
        <dbReference type="Proteomes" id="UP000567885"/>
    </source>
</evidence>
<feature type="region of interest" description="Disordered" evidence="3">
    <location>
        <begin position="57"/>
        <end position="77"/>
    </location>
</feature>
<reference evidence="5 6" key="1">
    <citation type="submission" date="2020-05" db="EMBL/GenBank/DDBJ databases">
        <title>Identification and distribution of gene clusters putatively required for synthesis of sphingolipid metabolism inhibitors in phylogenetically diverse species of the filamentous fungus Fusarium.</title>
        <authorList>
            <person name="Kim H.-S."/>
            <person name="Busman M."/>
            <person name="Brown D.W."/>
            <person name="Divon H."/>
            <person name="Uhlig S."/>
            <person name="Proctor R.H."/>
        </authorList>
    </citation>
    <scope>NUCLEOTIDE SEQUENCE [LARGE SCALE GENOMIC DNA]</scope>
    <source>
        <strain evidence="5 6">NRRL 20693</strain>
    </source>
</reference>
<keyword evidence="2" id="KW-0067">ATP-binding</keyword>
<evidence type="ECO:0000256" key="1">
    <source>
        <dbReference type="ARBA" id="ARBA00022741"/>
    </source>
</evidence>
<organism evidence="5 6">
    <name type="scientific">Fusarium heterosporum</name>
    <dbReference type="NCBI Taxonomy" id="42747"/>
    <lineage>
        <taxon>Eukaryota</taxon>
        <taxon>Fungi</taxon>
        <taxon>Dikarya</taxon>
        <taxon>Ascomycota</taxon>
        <taxon>Pezizomycotina</taxon>
        <taxon>Sordariomycetes</taxon>
        <taxon>Hypocreomycetidae</taxon>
        <taxon>Hypocreales</taxon>
        <taxon>Nectriaceae</taxon>
        <taxon>Fusarium</taxon>
        <taxon>Fusarium heterosporum species complex</taxon>
    </lineage>
</organism>
<sequence>MSQSSTGLATSQVDTISHWDKQASVGSFRPFVPPWFLDNVRTLAELQQLDPCLELVDDAIPNPPESKSPLDGKSKSTSDHFGIERLAIEDVLDMTAALHITPTPTASEFGIVLLSKMRFGYDLLDRVVVTMAREVGSSIITLTSSELEDIAVDFLRQRNHYHKEHPEHSHEDGNDSTKLISDATEYFFGNQSRRHAEKSATDRNTQAIFAILNAATAKMEAGESMNLEEESPSIILYVRDMSFDSLTLQRRVLCRIRDAVSQRRQDGQRVTLVMGLAHTEAEEDATVTNDQTEIAWLKMSCSCHLCEYENGECCGEYNCPFKTVRRKLTDQDMSCFVLEPHSVPKEWPKQRAQSWPPSLVTANIQSFKRYLRQNLPGISPCPPGFLEAQSDWTTSLPINKLKYFFPGAQDEAIIVNKIARTYAVGRGLRQRSMCMTDVEAAFTRAELSARSRGLLKSQPTETEESSEDEEKIKPIWRQRIAAILPRCNAQEQALLSNIVDLDSLEGKQDDIDVGEGLLENLSRLVSQTATSAASAVSRNSRVNGALLYGPPGTGKTLLARVLAKKTGTPMITLDASTVYSKWIGEAEKAIAAAFSLGQKLSPCIIFIDEVDALFFRRSDNDSSWHRQALNQFLQSMDGLRQGDDAPFVLGATNRPFDLDSAFLRRLPYQIEFTLPNAEARARILRMILGEERLDPDISVNSLATMTKDFTGSDLRNLYAQASLACSIEHSSKPPSSSGLLLEQRVASRHFAKALEMTHASVSLSDMQAITKFRDVRGTALQTAAMMRILVEKKPSTNDITDQDSDDPASSSSGDDNDRHKLEGEYHVESQTANTPPQGDDQVQMVPESVIEKVEAGRESDVDSWEMDVDVRCDAEKQQPATEEQLLKQQREEKDQKTTASEMIKISQGLREQDILVSSFSDQSSQAVALPVLQPPPGCLNRPRRVYPYESLPTDMSIRVLRVELPQSGGSESLKEPVRCSLHVVHLRDQPDYFALSYTWGDPRTIHTRKEDVLSDAHWGAPAFEIYCDSNPVSVSTNLYTAIVSLRVHFASGSLAAQYGEKYKPQGHDHFYIWVDAICINQDNLDEKGQQISMMSQIYGDCRFSRSWFTRAWIMQEWALSSNAVLICGDILINPLKFAFHFDEVQGRGWKSSMQVMICGQLHSPWYKKDDNHSSDWLASFAARIGERIPNRLYASGGKDHDHQKAVPDGSILHVSVLQAMVDHDPKNYSVLRSIFATRMVYEITIDFFRSLQCSDPRDKVYAFHGMFRHEDGSAVLSTPDYNKTVSEVYLEASKVIFKQIGVRILCKREKRYDFPSELPTWALDLRMDHENLFNAQAKHYKASRGMGKQDEAALKDSNIVVNGYQIDTVNRASVFPSGGHNSQATFAELLDVLSCLPETTHIVAQASTDRQMALDGRIYPQDRSEVFWRTLLFDQSEAQYPIPARFGAELRDILQEKLQEKMTNLVSVVVYELLLPLAKKTEAVVANSTCNGPDISDMGYKRLCEVCKLKAELSLMLKNQVVAVSDPIGAATEVLDCFSAISKLNGDTPIDSSERLEPPFWREYLALVDELRTAAAEEENFRFVASRLEALRDWVRSMVPEPTASAHLRDRVLFATSEGRLGVSSGPIQTGDGVWLLAGLQYPIILRQAINGTHFVVHCAYVHGIMHGEAVPVDEPPVLVELA</sequence>
<dbReference type="InterPro" id="IPR010730">
    <property type="entry name" value="HET"/>
</dbReference>
<dbReference type="Gene3D" id="1.10.8.60">
    <property type="match status" value="1"/>
</dbReference>
<evidence type="ECO:0000256" key="3">
    <source>
        <dbReference type="SAM" id="MobiDB-lite"/>
    </source>
</evidence>
<keyword evidence="6" id="KW-1185">Reference proteome</keyword>
<dbReference type="PANTHER" id="PTHR45644:SF56">
    <property type="entry name" value="AAA ATPASE, PUTATIVE (AFU_ORTHOLOGUE AFUA_2G12920)-RELATED"/>
    <property type="match status" value="1"/>
</dbReference>
<protein>
    <submittedName>
        <fullName evidence="5">Atpase family aaa domain-containing protein</fullName>
    </submittedName>
</protein>
<dbReference type="SUPFAM" id="SSF52540">
    <property type="entry name" value="P-loop containing nucleoside triphosphate hydrolases"/>
    <property type="match status" value="1"/>
</dbReference>
<evidence type="ECO:0000259" key="4">
    <source>
        <dbReference type="SMART" id="SM00382"/>
    </source>
</evidence>
<dbReference type="GO" id="GO:0016887">
    <property type="term" value="F:ATP hydrolysis activity"/>
    <property type="evidence" value="ECO:0007669"/>
    <property type="project" value="InterPro"/>
</dbReference>
<proteinExistence type="predicted"/>
<feature type="compositionally biased region" description="Basic and acidic residues" evidence="3">
    <location>
        <begin position="884"/>
        <end position="896"/>
    </location>
</feature>
<evidence type="ECO:0000313" key="5">
    <source>
        <dbReference type="EMBL" id="KAF5664359.1"/>
    </source>
</evidence>
<dbReference type="Pfam" id="PF00004">
    <property type="entry name" value="AAA"/>
    <property type="match status" value="1"/>
</dbReference>
<evidence type="ECO:0000256" key="2">
    <source>
        <dbReference type="ARBA" id="ARBA00022840"/>
    </source>
</evidence>